<evidence type="ECO:0008006" key="4">
    <source>
        <dbReference type="Google" id="ProtNLM"/>
    </source>
</evidence>
<dbReference type="EMBL" id="MU866005">
    <property type="protein sequence ID" value="KAK4442854.1"/>
    <property type="molecule type" value="Genomic_DNA"/>
</dbReference>
<dbReference type="AlphaFoldDB" id="A0AAV9G422"/>
<sequence length="94" mass="10338">MKLFGPVALLCFGLLRITGANSVPDATAGSPPLIPIMPIIFVCNDDYVAWTCMGDPYHYRCTLEGWLGYDVPLAQCHDRTRCSCEVPGFKPRSS</sequence>
<feature type="chain" id="PRO_5043429312" description="Chitin-binding type-2 domain-containing protein" evidence="1">
    <location>
        <begin position="21"/>
        <end position="94"/>
    </location>
</feature>
<protein>
    <recommendedName>
        <fullName evidence="4">Chitin-binding type-2 domain-containing protein</fullName>
    </recommendedName>
</protein>
<keyword evidence="3" id="KW-1185">Reference proteome</keyword>
<reference evidence="2" key="2">
    <citation type="submission" date="2023-05" db="EMBL/GenBank/DDBJ databases">
        <authorList>
            <consortium name="Lawrence Berkeley National Laboratory"/>
            <person name="Steindorff A."/>
            <person name="Hensen N."/>
            <person name="Bonometti L."/>
            <person name="Westerberg I."/>
            <person name="Brannstrom I.O."/>
            <person name="Guillou S."/>
            <person name="Cros-Aarteil S."/>
            <person name="Calhoun S."/>
            <person name="Haridas S."/>
            <person name="Kuo A."/>
            <person name="Mondo S."/>
            <person name="Pangilinan J."/>
            <person name="Riley R."/>
            <person name="Labutti K."/>
            <person name="Andreopoulos B."/>
            <person name="Lipzen A."/>
            <person name="Chen C."/>
            <person name="Yanf M."/>
            <person name="Daum C."/>
            <person name="Ng V."/>
            <person name="Clum A."/>
            <person name="Ohm R."/>
            <person name="Martin F."/>
            <person name="Silar P."/>
            <person name="Natvig D."/>
            <person name="Lalanne C."/>
            <person name="Gautier V."/>
            <person name="Ament-Velasquez S.L."/>
            <person name="Kruys A."/>
            <person name="Hutchinson M.I."/>
            <person name="Powell A.J."/>
            <person name="Barry K."/>
            <person name="Miller A.N."/>
            <person name="Grigoriev I.V."/>
            <person name="Debuchy R."/>
            <person name="Gladieux P."/>
            <person name="Thoren M.H."/>
            <person name="Johannesson H."/>
        </authorList>
    </citation>
    <scope>NUCLEOTIDE SEQUENCE</scope>
    <source>
        <strain evidence="2">PSN243</strain>
    </source>
</reference>
<evidence type="ECO:0000313" key="3">
    <source>
        <dbReference type="Proteomes" id="UP001321760"/>
    </source>
</evidence>
<comment type="caution">
    <text evidence="2">The sequence shown here is derived from an EMBL/GenBank/DDBJ whole genome shotgun (WGS) entry which is preliminary data.</text>
</comment>
<reference evidence="2" key="1">
    <citation type="journal article" date="2023" name="Mol. Phylogenet. Evol.">
        <title>Genome-scale phylogeny and comparative genomics of the fungal order Sordariales.</title>
        <authorList>
            <person name="Hensen N."/>
            <person name="Bonometti L."/>
            <person name="Westerberg I."/>
            <person name="Brannstrom I.O."/>
            <person name="Guillou S."/>
            <person name="Cros-Aarteil S."/>
            <person name="Calhoun S."/>
            <person name="Haridas S."/>
            <person name="Kuo A."/>
            <person name="Mondo S."/>
            <person name="Pangilinan J."/>
            <person name="Riley R."/>
            <person name="LaButti K."/>
            <person name="Andreopoulos B."/>
            <person name="Lipzen A."/>
            <person name="Chen C."/>
            <person name="Yan M."/>
            <person name="Daum C."/>
            <person name="Ng V."/>
            <person name="Clum A."/>
            <person name="Steindorff A."/>
            <person name="Ohm R.A."/>
            <person name="Martin F."/>
            <person name="Silar P."/>
            <person name="Natvig D.O."/>
            <person name="Lalanne C."/>
            <person name="Gautier V."/>
            <person name="Ament-Velasquez S.L."/>
            <person name="Kruys A."/>
            <person name="Hutchinson M.I."/>
            <person name="Powell A.J."/>
            <person name="Barry K."/>
            <person name="Miller A.N."/>
            <person name="Grigoriev I.V."/>
            <person name="Debuchy R."/>
            <person name="Gladieux P."/>
            <person name="Hiltunen Thoren M."/>
            <person name="Johannesson H."/>
        </authorList>
    </citation>
    <scope>NUCLEOTIDE SEQUENCE</scope>
    <source>
        <strain evidence="2">PSN243</strain>
    </source>
</reference>
<proteinExistence type="predicted"/>
<dbReference type="Proteomes" id="UP001321760">
    <property type="component" value="Unassembled WGS sequence"/>
</dbReference>
<gene>
    <name evidence="2" type="ORF">QBC34DRAFT_386875</name>
</gene>
<accession>A0AAV9G422</accession>
<evidence type="ECO:0000256" key="1">
    <source>
        <dbReference type="SAM" id="SignalP"/>
    </source>
</evidence>
<feature type="signal peptide" evidence="1">
    <location>
        <begin position="1"/>
        <end position="20"/>
    </location>
</feature>
<keyword evidence="1" id="KW-0732">Signal</keyword>
<evidence type="ECO:0000313" key="2">
    <source>
        <dbReference type="EMBL" id="KAK4442854.1"/>
    </source>
</evidence>
<name>A0AAV9G422_9PEZI</name>
<organism evidence="2 3">
    <name type="scientific">Podospora aff. communis PSN243</name>
    <dbReference type="NCBI Taxonomy" id="3040156"/>
    <lineage>
        <taxon>Eukaryota</taxon>
        <taxon>Fungi</taxon>
        <taxon>Dikarya</taxon>
        <taxon>Ascomycota</taxon>
        <taxon>Pezizomycotina</taxon>
        <taxon>Sordariomycetes</taxon>
        <taxon>Sordariomycetidae</taxon>
        <taxon>Sordariales</taxon>
        <taxon>Podosporaceae</taxon>
        <taxon>Podospora</taxon>
    </lineage>
</organism>